<keyword evidence="5" id="KW-0812">Transmembrane</keyword>
<dbReference type="InterPro" id="IPR013083">
    <property type="entry name" value="Znf_RING/FYVE/PHD"/>
</dbReference>
<dbReference type="Gene3D" id="3.30.40.10">
    <property type="entry name" value="Zinc/RING finger domain, C3HC4 (zinc finger)"/>
    <property type="match status" value="1"/>
</dbReference>
<keyword evidence="3" id="KW-0862">Zinc</keyword>
<dbReference type="Pfam" id="PF12906">
    <property type="entry name" value="RINGv"/>
    <property type="match status" value="1"/>
</dbReference>
<feature type="transmembrane region" description="Helical" evidence="5">
    <location>
        <begin position="708"/>
        <end position="733"/>
    </location>
</feature>
<dbReference type="PANTHER" id="PTHR13145:SF2">
    <property type="entry name" value="RING-CH-TYPE DOMAIN-CONTAINING PROTEIN"/>
    <property type="match status" value="1"/>
</dbReference>
<feature type="compositionally biased region" description="Acidic residues" evidence="4">
    <location>
        <begin position="20"/>
        <end position="29"/>
    </location>
</feature>
<reference evidence="8" key="2">
    <citation type="submission" date="2013-12" db="EMBL/GenBank/DDBJ databases">
        <authorList>
            <person name="Yu Y."/>
            <person name="Lee S."/>
            <person name="de Baynast K."/>
            <person name="Wissotski M."/>
            <person name="Liu L."/>
            <person name="Talag J."/>
            <person name="Goicoechea J."/>
            <person name="Angelova A."/>
            <person name="Jetty R."/>
            <person name="Kudrna D."/>
            <person name="Golser W."/>
            <person name="Rivera L."/>
            <person name="Zhang J."/>
            <person name="Wing R."/>
        </authorList>
    </citation>
    <scope>NUCLEOTIDE SEQUENCE</scope>
</reference>
<keyword evidence="1" id="KW-0479">Metal-binding</keyword>
<dbReference type="AlphaFoldDB" id="A0A0D9X3C4"/>
<keyword evidence="5" id="KW-0472">Membrane</keyword>
<feature type="transmembrane region" description="Helical" evidence="5">
    <location>
        <begin position="108"/>
        <end position="137"/>
    </location>
</feature>
<reference evidence="7 8" key="1">
    <citation type="submission" date="2012-08" db="EMBL/GenBank/DDBJ databases">
        <title>Oryza genome evolution.</title>
        <authorList>
            <person name="Wing R.A."/>
        </authorList>
    </citation>
    <scope>NUCLEOTIDE SEQUENCE</scope>
</reference>
<evidence type="ECO:0000256" key="2">
    <source>
        <dbReference type="ARBA" id="ARBA00022771"/>
    </source>
</evidence>
<feature type="transmembrane region" description="Helical" evidence="5">
    <location>
        <begin position="612"/>
        <end position="635"/>
    </location>
</feature>
<dbReference type="GO" id="GO:0036503">
    <property type="term" value="P:ERAD pathway"/>
    <property type="evidence" value="ECO:0007669"/>
    <property type="project" value="TreeGrafter"/>
</dbReference>
<feature type="transmembrane region" description="Helical" evidence="5">
    <location>
        <begin position="842"/>
        <end position="865"/>
    </location>
</feature>
<proteinExistence type="predicted"/>
<feature type="transmembrane region" description="Helical" evidence="5">
    <location>
        <begin position="656"/>
        <end position="673"/>
    </location>
</feature>
<evidence type="ECO:0000313" key="8">
    <source>
        <dbReference type="Proteomes" id="UP000032180"/>
    </source>
</evidence>
<reference evidence="7" key="3">
    <citation type="submission" date="2015-04" db="UniProtKB">
        <authorList>
            <consortium name="EnsemblPlants"/>
        </authorList>
    </citation>
    <scope>IDENTIFICATION</scope>
</reference>
<feature type="transmembrane region" description="Helical" evidence="5">
    <location>
        <begin position="316"/>
        <end position="336"/>
    </location>
</feature>
<feature type="region of interest" description="Disordered" evidence="4">
    <location>
        <begin position="1"/>
        <end position="30"/>
    </location>
</feature>
<dbReference type="SUPFAM" id="SSF57850">
    <property type="entry name" value="RING/U-box"/>
    <property type="match status" value="1"/>
</dbReference>
<dbReference type="HOGENOM" id="CLU_006373_1_0_1"/>
<dbReference type="InterPro" id="IPR011016">
    <property type="entry name" value="Znf_RING-CH"/>
</dbReference>
<feature type="compositionally biased region" description="Pro residues" evidence="4">
    <location>
        <begin position="1"/>
        <end position="12"/>
    </location>
</feature>
<evidence type="ECO:0000256" key="3">
    <source>
        <dbReference type="ARBA" id="ARBA00022833"/>
    </source>
</evidence>
<evidence type="ECO:0000313" key="7">
    <source>
        <dbReference type="EnsemblPlants" id="LPERR08G00090.1"/>
    </source>
</evidence>
<keyword evidence="8" id="KW-1185">Reference proteome</keyword>
<evidence type="ECO:0000256" key="1">
    <source>
        <dbReference type="ARBA" id="ARBA00022723"/>
    </source>
</evidence>
<dbReference type="eggNOG" id="KOG1609">
    <property type="taxonomic scope" value="Eukaryota"/>
</dbReference>
<feature type="transmembrane region" description="Helical" evidence="5">
    <location>
        <begin position="284"/>
        <end position="304"/>
    </location>
</feature>
<keyword evidence="2" id="KW-0863">Zinc-finger</keyword>
<feature type="transmembrane region" description="Helical" evidence="5">
    <location>
        <begin position="416"/>
        <end position="449"/>
    </location>
</feature>
<feature type="transmembrane region" description="Helical" evidence="5">
    <location>
        <begin position="470"/>
        <end position="493"/>
    </location>
</feature>
<feature type="transmembrane region" description="Helical" evidence="5">
    <location>
        <begin position="342"/>
        <end position="361"/>
    </location>
</feature>
<accession>A0A0D9X3C4</accession>
<feature type="transmembrane region" description="Helical" evidence="5">
    <location>
        <begin position="230"/>
        <end position="254"/>
    </location>
</feature>
<dbReference type="SMART" id="SM00744">
    <property type="entry name" value="RINGv"/>
    <property type="match status" value="1"/>
</dbReference>
<dbReference type="InterPro" id="IPR056521">
    <property type="entry name" value="MARCHF6-like_C"/>
</dbReference>
<organism evidence="7 8">
    <name type="scientific">Leersia perrieri</name>
    <dbReference type="NCBI Taxonomy" id="77586"/>
    <lineage>
        <taxon>Eukaryota</taxon>
        <taxon>Viridiplantae</taxon>
        <taxon>Streptophyta</taxon>
        <taxon>Embryophyta</taxon>
        <taxon>Tracheophyta</taxon>
        <taxon>Spermatophyta</taxon>
        <taxon>Magnoliopsida</taxon>
        <taxon>Liliopsida</taxon>
        <taxon>Poales</taxon>
        <taxon>Poaceae</taxon>
        <taxon>BOP clade</taxon>
        <taxon>Oryzoideae</taxon>
        <taxon>Oryzeae</taxon>
        <taxon>Oryzinae</taxon>
        <taxon>Leersia</taxon>
    </lineage>
</organism>
<evidence type="ECO:0000259" key="6">
    <source>
        <dbReference type="PROSITE" id="PS51292"/>
    </source>
</evidence>
<keyword evidence="5" id="KW-1133">Transmembrane helix</keyword>
<evidence type="ECO:0000256" key="4">
    <source>
        <dbReference type="SAM" id="MobiDB-lite"/>
    </source>
</evidence>
<dbReference type="Proteomes" id="UP000032180">
    <property type="component" value="Chromosome 8"/>
</dbReference>
<dbReference type="Pfam" id="PF23113">
    <property type="entry name" value="MARCHF6_C"/>
    <property type="match status" value="1"/>
</dbReference>
<dbReference type="GO" id="GO:0005789">
    <property type="term" value="C:endoplasmic reticulum membrane"/>
    <property type="evidence" value="ECO:0007669"/>
    <property type="project" value="TreeGrafter"/>
</dbReference>
<feature type="transmembrane region" description="Helical" evidence="5">
    <location>
        <begin position="739"/>
        <end position="759"/>
    </location>
</feature>
<dbReference type="CDD" id="cd16702">
    <property type="entry name" value="RING_CH-C4HC3_MARCH6"/>
    <property type="match status" value="1"/>
</dbReference>
<dbReference type="Gramene" id="LPERR08G00090.1">
    <property type="protein sequence ID" value="LPERR08G00090.1"/>
    <property type="gene ID" value="LPERR08G00090"/>
</dbReference>
<dbReference type="EnsemblPlants" id="LPERR08G00090.1">
    <property type="protein sequence ID" value="LPERR08G00090.1"/>
    <property type="gene ID" value="LPERR08G00090"/>
</dbReference>
<evidence type="ECO:0000256" key="5">
    <source>
        <dbReference type="SAM" id="Phobius"/>
    </source>
</evidence>
<feature type="domain" description="RING-CH-type" evidence="6">
    <location>
        <begin position="23"/>
        <end position="84"/>
    </location>
</feature>
<dbReference type="GO" id="GO:0008270">
    <property type="term" value="F:zinc ion binding"/>
    <property type="evidence" value="ECO:0007669"/>
    <property type="project" value="UniProtKB-KW"/>
</dbReference>
<protein>
    <recommendedName>
        <fullName evidence="6">RING-CH-type domain-containing protein</fullName>
    </recommendedName>
</protein>
<name>A0A0D9X3C4_9ORYZ</name>
<feature type="transmembrane region" description="Helical" evidence="5">
    <location>
        <begin position="373"/>
        <end position="396"/>
    </location>
</feature>
<dbReference type="PANTHER" id="PTHR13145">
    <property type="entry name" value="SSM4 PROTEIN"/>
    <property type="match status" value="1"/>
</dbReference>
<feature type="transmembrane region" description="Helical" evidence="5">
    <location>
        <begin position="797"/>
        <end position="822"/>
    </location>
</feature>
<dbReference type="PROSITE" id="PS51292">
    <property type="entry name" value="ZF_RING_CH"/>
    <property type="match status" value="1"/>
</dbReference>
<dbReference type="STRING" id="77586.A0A0D9X3C4"/>
<sequence>MASPSPSPPPTPAASGSGGGDDEEDEEEEQCRICRQPAEAGRPLRYPCACRGSIRFVHDDCLLRWLATRRTSHCEVCKRLISTCPLYAADAPARLPLWEFMVGVGNKLMGWLLLLLSLVLAMYIWEFVMPFTTLWIWRLALSRTFARVRHLLSIRSAHGLRFTFMPSPDTVLACVSIRRAFLRDIAHFRDLNVVARIAADALAPFAHFVARLEARLDRRFGGLDSLQVIALHIVEASFMVVLVDMMLAFAFGFIPFSLGRIILFCISCFSFGNIDGVYSHTSTLSILFVGYGFLFSLALLFTGLHTFDQYSRGERLTIAVFFKLLTNIICMLFIPFRRLPGIHVMLQMALSLLQLFFRGIINLAIAANMSVNLINIIAICPLFFGWSVDICASQLFGGTIYQKLELPFASSFASTALHWLIGCIYMMLLSIFSSPLCLVLGPGVTIPFVHFAGDQNLMQLFREPFYTFSLKMLPGLFISAVDIAMVILVPVQIATRLAPTLFPLDITYFEPPTKGSAFWQAPRNYAELLSGALLLRFVICNTLKYLQPRPLLQKVLLYWFAATGHVLGLPDLLIAQSAGDGEREVGNSSTQKCHHGSTSEAQYKRGFAAIRMILLVVLAWSTLAIFNSAVLIVPVSVGRALLFAIPKLPVAGGLKYNDLFAFAIGFCITSTMIVASRDLFVYMASGRTHLLAYVIYKSVITALKGSPLLFIWVVIIPVLIGLLLNFLLISPFTAPANDILAIDLFCTWFLGLLLLKFWVKLVHWTRVAPFLIYFIDERWDWKLTRARMDGFSRLRALWILQDILMPITMKLLTALCVPYALARGVFPNFGYPDAVNSAVYRFAWLGGLALCMLCHLAKVFCKILVKLHDSIRDERYLIGRRLQNYVDNSTLN</sequence>